<proteinExistence type="predicted"/>
<evidence type="ECO:0000313" key="4">
    <source>
        <dbReference type="Proteomes" id="UP000008810"/>
    </source>
</evidence>
<sequence>MAMTSPPTTGKELPRDRQHKTTTIHNGEGVLEVAILASNHISWHNHFLRHVTELSIVSSIAITIYHLLCQVLPLSTISTAVSD</sequence>
<organism evidence="2">
    <name type="scientific">Brachypodium distachyon</name>
    <name type="common">Purple false brome</name>
    <name type="synonym">Trachynia distachya</name>
    <dbReference type="NCBI Taxonomy" id="15368"/>
    <lineage>
        <taxon>Eukaryota</taxon>
        <taxon>Viridiplantae</taxon>
        <taxon>Streptophyta</taxon>
        <taxon>Embryophyta</taxon>
        <taxon>Tracheophyta</taxon>
        <taxon>Spermatophyta</taxon>
        <taxon>Magnoliopsida</taxon>
        <taxon>Liliopsida</taxon>
        <taxon>Poales</taxon>
        <taxon>Poaceae</taxon>
        <taxon>BOP clade</taxon>
        <taxon>Pooideae</taxon>
        <taxon>Stipodae</taxon>
        <taxon>Brachypodieae</taxon>
        <taxon>Brachypodium</taxon>
    </lineage>
</organism>
<protein>
    <submittedName>
        <fullName evidence="2 3">Uncharacterized protein</fullName>
    </submittedName>
</protein>
<evidence type="ECO:0000256" key="1">
    <source>
        <dbReference type="SAM" id="MobiDB-lite"/>
    </source>
</evidence>
<gene>
    <name evidence="2" type="ORF">BRADI_1g13796v3</name>
</gene>
<evidence type="ECO:0000313" key="2">
    <source>
        <dbReference type="EMBL" id="PNT74387.1"/>
    </source>
</evidence>
<reference evidence="3" key="3">
    <citation type="submission" date="2018-08" db="UniProtKB">
        <authorList>
            <consortium name="EnsemblPlants"/>
        </authorList>
    </citation>
    <scope>IDENTIFICATION</scope>
    <source>
        <strain evidence="3">cv. Bd21</strain>
    </source>
</reference>
<reference evidence="2 3" key="1">
    <citation type="journal article" date="2010" name="Nature">
        <title>Genome sequencing and analysis of the model grass Brachypodium distachyon.</title>
        <authorList>
            <consortium name="International Brachypodium Initiative"/>
        </authorList>
    </citation>
    <scope>NUCLEOTIDE SEQUENCE [LARGE SCALE GENOMIC DNA]</scope>
    <source>
        <strain evidence="2 3">Bd21</strain>
    </source>
</reference>
<reference evidence="2" key="2">
    <citation type="submission" date="2017-06" db="EMBL/GenBank/DDBJ databases">
        <title>WGS assembly of Brachypodium distachyon.</title>
        <authorList>
            <consortium name="The International Brachypodium Initiative"/>
            <person name="Lucas S."/>
            <person name="Harmon-Smith M."/>
            <person name="Lail K."/>
            <person name="Tice H."/>
            <person name="Grimwood J."/>
            <person name="Bruce D."/>
            <person name="Barry K."/>
            <person name="Shu S."/>
            <person name="Lindquist E."/>
            <person name="Wang M."/>
            <person name="Pitluck S."/>
            <person name="Vogel J.P."/>
            <person name="Garvin D.F."/>
            <person name="Mockler T.C."/>
            <person name="Schmutz J."/>
            <person name="Rokhsar D."/>
            <person name="Bevan M.W."/>
        </authorList>
    </citation>
    <scope>NUCLEOTIDE SEQUENCE</scope>
    <source>
        <strain evidence="2">Bd21</strain>
    </source>
</reference>
<dbReference type="EnsemblPlants" id="PNT74387">
    <property type="protein sequence ID" value="PNT74387"/>
    <property type="gene ID" value="BRADI_1g13796v3"/>
</dbReference>
<dbReference type="AlphaFoldDB" id="A0A2K2DJD9"/>
<dbReference type="InParanoid" id="A0A2K2DJD9"/>
<accession>A0A2K2DJD9</accession>
<dbReference type="Gramene" id="PNT74387">
    <property type="protein sequence ID" value="PNT74387"/>
    <property type="gene ID" value="BRADI_1g13796v3"/>
</dbReference>
<feature type="region of interest" description="Disordered" evidence="1">
    <location>
        <begin position="1"/>
        <end position="24"/>
    </location>
</feature>
<evidence type="ECO:0000313" key="3">
    <source>
        <dbReference type="EnsemblPlants" id="PNT74387"/>
    </source>
</evidence>
<dbReference type="Proteomes" id="UP000008810">
    <property type="component" value="Chromosome 1"/>
</dbReference>
<name>A0A2K2DJD9_BRADI</name>
<keyword evidence="4" id="KW-1185">Reference proteome</keyword>
<dbReference type="EMBL" id="CM000880">
    <property type="protein sequence ID" value="PNT74387.1"/>
    <property type="molecule type" value="Genomic_DNA"/>
</dbReference>